<feature type="region of interest" description="Disordered" evidence="1">
    <location>
        <begin position="162"/>
        <end position="233"/>
    </location>
</feature>
<feature type="compositionally biased region" description="Basic residues" evidence="1">
    <location>
        <begin position="188"/>
        <end position="198"/>
    </location>
</feature>
<comment type="caution">
    <text evidence="2">The sequence shown here is derived from an EMBL/GenBank/DDBJ whole genome shotgun (WGS) entry which is preliminary data.</text>
</comment>
<evidence type="ECO:0000313" key="2">
    <source>
        <dbReference type="EMBL" id="KAH7233676.1"/>
    </source>
</evidence>
<name>A0A8K0RL28_9HYPO</name>
<accession>A0A8K0RL28</accession>
<evidence type="ECO:0000313" key="3">
    <source>
        <dbReference type="Proteomes" id="UP000813427"/>
    </source>
</evidence>
<dbReference type="EMBL" id="JAGPXF010000008">
    <property type="protein sequence ID" value="KAH7233676.1"/>
    <property type="molecule type" value="Genomic_DNA"/>
</dbReference>
<evidence type="ECO:0000256" key="1">
    <source>
        <dbReference type="SAM" id="MobiDB-lite"/>
    </source>
</evidence>
<dbReference type="AlphaFoldDB" id="A0A8K0RL28"/>
<gene>
    <name evidence="2" type="ORF">BKA59DRAFT_461130</name>
</gene>
<proteinExistence type="predicted"/>
<keyword evidence="3" id="KW-1185">Reference proteome</keyword>
<sequence>MKTAPALWKEYCDKLESLAHVQSVLVDILSCQDHVIDEAKSRELANLAVEEIQIIEKQANNILGANHKLVSSERKRIWDWLRVKRATLKFVVAEQHLEGLIDPAQKAKISLQSAICLRQLETLNSGQMQTQIAFQIIHDSMREHAEALERINRENKLSRMAFAFSDEKGKPVKRPKGKRTDANAPYSKSKHSSRRSTKTKASAKNQQSQTKESSRAQGDLQVREQNGNPSEGHELVLRNNEVLIMATDADGFNSPASGSCTEAQIIRLNQFEKVLESISDDKWGQGMGSHLHELQPSLTSTSSLTLASTSSSLNDLDADVNNDITPIRMDAEKGNHAFVGRETNLGECINVQKASMLFCVSYICITETGQTFTMQEPCRRGCEHVTLQIMNTRSIKKKLPYLMTFESDRKLCSHYLVEGDLPEKDVRTPQTVVCVCSDNLEAWLNDCGWESRIRTEKATDDVPDGPAQDGDKSALVLLQDIMRKDLADGFHIPDRIPFGVLVGFLKLIERLHLEGAYLEQCHVWTNAILSEVSNSFTVKYNTTAGEASHWSGNKPIRGSYSPAYNQCFMNGRSGGNANFEGVSFADAAGWIRSMMNFGDFMVQTVPQARRMPLFLASLAAFVPVVGVALHEVEISACLSSEIYEDLNGMIRRLEEEEDWGVNVRLSMNQNVEGVTAIKY</sequence>
<dbReference type="Proteomes" id="UP000813427">
    <property type="component" value="Unassembled WGS sequence"/>
</dbReference>
<organism evidence="2 3">
    <name type="scientific">Fusarium tricinctum</name>
    <dbReference type="NCBI Taxonomy" id="61284"/>
    <lineage>
        <taxon>Eukaryota</taxon>
        <taxon>Fungi</taxon>
        <taxon>Dikarya</taxon>
        <taxon>Ascomycota</taxon>
        <taxon>Pezizomycotina</taxon>
        <taxon>Sordariomycetes</taxon>
        <taxon>Hypocreomycetidae</taxon>
        <taxon>Hypocreales</taxon>
        <taxon>Nectriaceae</taxon>
        <taxon>Fusarium</taxon>
        <taxon>Fusarium tricinctum species complex</taxon>
    </lineage>
</organism>
<dbReference type="OrthoDB" id="5095686at2759"/>
<protein>
    <submittedName>
        <fullName evidence="2">Uncharacterized protein</fullName>
    </submittedName>
</protein>
<reference evidence="2" key="1">
    <citation type="journal article" date="2021" name="Nat. Commun.">
        <title>Genetic determinants of endophytism in the Arabidopsis root mycobiome.</title>
        <authorList>
            <person name="Mesny F."/>
            <person name="Miyauchi S."/>
            <person name="Thiergart T."/>
            <person name="Pickel B."/>
            <person name="Atanasova L."/>
            <person name="Karlsson M."/>
            <person name="Huettel B."/>
            <person name="Barry K.W."/>
            <person name="Haridas S."/>
            <person name="Chen C."/>
            <person name="Bauer D."/>
            <person name="Andreopoulos W."/>
            <person name="Pangilinan J."/>
            <person name="LaButti K."/>
            <person name="Riley R."/>
            <person name="Lipzen A."/>
            <person name="Clum A."/>
            <person name="Drula E."/>
            <person name="Henrissat B."/>
            <person name="Kohler A."/>
            <person name="Grigoriev I.V."/>
            <person name="Martin F.M."/>
            <person name="Hacquard S."/>
        </authorList>
    </citation>
    <scope>NUCLEOTIDE SEQUENCE</scope>
    <source>
        <strain evidence="2">MPI-SDFR-AT-0068</strain>
    </source>
</reference>